<evidence type="ECO:0000313" key="2">
    <source>
        <dbReference type="EMBL" id="MEA3570199.1"/>
    </source>
</evidence>
<evidence type="ECO:0000313" key="3">
    <source>
        <dbReference type="Proteomes" id="UP001292216"/>
    </source>
</evidence>
<keyword evidence="3" id="KW-1185">Reference proteome</keyword>
<dbReference type="RefSeq" id="WP_323076949.1">
    <property type="nucleotide sequence ID" value="NZ_CBCSKM010000017.1"/>
</dbReference>
<name>A0ABU5PKD1_9BACL</name>
<dbReference type="EMBL" id="JAYERP010000001">
    <property type="protein sequence ID" value="MEA3570199.1"/>
    <property type="molecule type" value="Genomic_DNA"/>
</dbReference>
<gene>
    <name evidence="2" type="ORF">U9M73_09320</name>
</gene>
<feature type="transmembrane region" description="Helical" evidence="1">
    <location>
        <begin position="62"/>
        <end position="83"/>
    </location>
</feature>
<keyword evidence="1" id="KW-0812">Transmembrane</keyword>
<organism evidence="2 3">
    <name type="scientific">Paenibacillus phoenicis</name>
    <dbReference type="NCBI Taxonomy" id="554117"/>
    <lineage>
        <taxon>Bacteria</taxon>
        <taxon>Bacillati</taxon>
        <taxon>Bacillota</taxon>
        <taxon>Bacilli</taxon>
        <taxon>Bacillales</taxon>
        <taxon>Paenibacillaceae</taxon>
        <taxon>Paenibacillus</taxon>
    </lineage>
</organism>
<dbReference type="Proteomes" id="UP001292216">
    <property type="component" value="Unassembled WGS sequence"/>
</dbReference>
<comment type="caution">
    <text evidence="2">The sequence shown here is derived from an EMBL/GenBank/DDBJ whole genome shotgun (WGS) entry which is preliminary data.</text>
</comment>
<keyword evidence="1" id="KW-1133">Transmembrane helix</keyword>
<feature type="transmembrane region" description="Helical" evidence="1">
    <location>
        <begin position="7"/>
        <end position="29"/>
    </location>
</feature>
<proteinExistence type="predicted"/>
<keyword evidence="1" id="KW-0472">Membrane</keyword>
<evidence type="ECO:0000256" key="1">
    <source>
        <dbReference type="SAM" id="Phobius"/>
    </source>
</evidence>
<reference evidence="2 3" key="1">
    <citation type="submission" date="2023-12" db="EMBL/GenBank/DDBJ databases">
        <title>Whole genome sequencing of Paenibacillus phoenicis isolated from the Phoenix Mars Lander spacecraft assembly facility.</title>
        <authorList>
            <person name="Garcia A."/>
            <person name="Venkateswaran K."/>
        </authorList>
    </citation>
    <scope>NUCLEOTIDE SEQUENCE [LARGE SCALE GENOMIC DNA]</scope>
    <source>
        <strain evidence="2 3">3PO2SA</strain>
    </source>
</reference>
<sequence>MKKTIIGITFITIGTAICLSIIELASNLINTIDVWRGTKLWFAIFGARDLREEPSLFLGTPFILGGILFFLGLIMLIVEYLNLFDKNEK</sequence>
<accession>A0ABU5PKD1</accession>
<protein>
    <submittedName>
        <fullName evidence="2">Uncharacterized protein</fullName>
    </submittedName>
</protein>